<organism evidence="11 12">
    <name type="scientific">Plantactinospora alkalitolerans</name>
    <dbReference type="NCBI Taxonomy" id="2789879"/>
    <lineage>
        <taxon>Bacteria</taxon>
        <taxon>Bacillati</taxon>
        <taxon>Actinomycetota</taxon>
        <taxon>Actinomycetes</taxon>
        <taxon>Micromonosporales</taxon>
        <taxon>Micromonosporaceae</taxon>
        <taxon>Plantactinospora</taxon>
    </lineage>
</organism>
<dbReference type="PROSITE" id="PS50928">
    <property type="entry name" value="ABC_TM1"/>
    <property type="match status" value="2"/>
</dbReference>
<feature type="transmembrane region" description="Helical" evidence="8">
    <location>
        <begin position="240"/>
        <end position="264"/>
    </location>
</feature>
<dbReference type="CDD" id="cd06261">
    <property type="entry name" value="TM_PBP2"/>
    <property type="match status" value="2"/>
</dbReference>
<evidence type="ECO:0000256" key="9">
    <source>
        <dbReference type="SAM" id="MobiDB-lite"/>
    </source>
</evidence>
<feature type="transmembrane region" description="Helical" evidence="8">
    <location>
        <begin position="284"/>
        <end position="305"/>
    </location>
</feature>
<evidence type="ECO:0000256" key="2">
    <source>
        <dbReference type="ARBA" id="ARBA00022448"/>
    </source>
</evidence>
<feature type="transmembrane region" description="Helical" evidence="8">
    <location>
        <begin position="517"/>
        <end position="544"/>
    </location>
</feature>
<feature type="transmembrane region" description="Helical" evidence="8">
    <location>
        <begin position="332"/>
        <end position="359"/>
    </location>
</feature>
<keyword evidence="6 8" id="KW-1133">Transmembrane helix</keyword>
<feature type="compositionally biased region" description="Low complexity" evidence="9">
    <location>
        <begin position="1"/>
        <end position="13"/>
    </location>
</feature>
<evidence type="ECO:0000313" key="12">
    <source>
        <dbReference type="Proteomes" id="UP000638560"/>
    </source>
</evidence>
<dbReference type="EMBL" id="JADPUN010000260">
    <property type="protein sequence ID" value="MBF9133157.1"/>
    <property type="molecule type" value="Genomic_DNA"/>
</dbReference>
<evidence type="ECO:0000256" key="8">
    <source>
        <dbReference type="RuleBase" id="RU363032"/>
    </source>
</evidence>
<evidence type="ECO:0000313" key="11">
    <source>
        <dbReference type="EMBL" id="MBF9133157.1"/>
    </source>
</evidence>
<accession>A0ABS0H3W8</accession>
<reference evidence="11 12" key="1">
    <citation type="submission" date="2020-11" db="EMBL/GenBank/DDBJ databases">
        <title>A novel isolate from a Black sea contaminated sediment with potential to produce alkanes: Plantactinospora alkalitolerans sp. nov.</title>
        <authorList>
            <person name="Carro L."/>
            <person name="Veyisoglu A."/>
            <person name="Guven K."/>
            <person name="Schumann P."/>
            <person name="Klenk H.-P."/>
            <person name="Sahin N."/>
        </authorList>
    </citation>
    <scope>NUCLEOTIDE SEQUENCE [LARGE SCALE GENOMIC DNA]</scope>
    <source>
        <strain evidence="11 12">S1510</strain>
    </source>
</reference>
<keyword evidence="3" id="KW-1003">Cell membrane</keyword>
<dbReference type="Gene3D" id="1.10.3720.10">
    <property type="entry name" value="MetI-like"/>
    <property type="match status" value="2"/>
</dbReference>
<evidence type="ECO:0000256" key="5">
    <source>
        <dbReference type="ARBA" id="ARBA00022692"/>
    </source>
</evidence>
<evidence type="ECO:0000256" key="4">
    <source>
        <dbReference type="ARBA" id="ARBA00022519"/>
    </source>
</evidence>
<evidence type="ECO:0000256" key="6">
    <source>
        <dbReference type="ARBA" id="ARBA00022989"/>
    </source>
</evidence>
<evidence type="ECO:0000256" key="1">
    <source>
        <dbReference type="ARBA" id="ARBA00004429"/>
    </source>
</evidence>
<comment type="caution">
    <text evidence="11">The sequence shown here is derived from an EMBL/GenBank/DDBJ whole genome shotgun (WGS) entry which is preliminary data.</text>
</comment>
<dbReference type="InterPro" id="IPR035906">
    <property type="entry name" value="MetI-like_sf"/>
</dbReference>
<feature type="transmembrane region" description="Helical" evidence="8">
    <location>
        <begin position="455"/>
        <end position="474"/>
    </location>
</feature>
<dbReference type="InterPro" id="IPR000515">
    <property type="entry name" value="MetI-like"/>
</dbReference>
<feature type="transmembrane region" description="Helical" evidence="8">
    <location>
        <begin position="425"/>
        <end position="449"/>
    </location>
</feature>
<dbReference type="Pfam" id="PF00528">
    <property type="entry name" value="BPD_transp_1"/>
    <property type="match status" value="2"/>
</dbReference>
<feature type="region of interest" description="Disordered" evidence="9">
    <location>
        <begin position="1"/>
        <end position="36"/>
    </location>
</feature>
<feature type="transmembrane region" description="Helical" evidence="8">
    <location>
        <begin position="178"/>
        <end position="203"/>
    </location>
</feature>
<feature type="transmembrane region" description="Helical" evidence="8">
    <location>
        <begin position="564"/>
        <end position="584"/>
    </location>
</feature>
<keyword evidence="7 8" id="KW-0472">Membrane</keyword>
<feature type="domain" description="ABC transmembrane type-1" evidence="10">
    <location>
        <begin position="390"/>
        <end position="585"/>
    </location>
</feature>
<keyword evidence="5 8" id="KW-0812">Transmembrane</keyword>
<feature type="transmembrane region" description="Helical" evidence="8">
    <location>
        <begin position="134"/>
        <end position="158"/>
    </location>
</feature>
<evidence type="ECO:0000256" key="7">
    <source>
        <dbReference type="ARBA" id="ARBA00023136"/>
    </source>
</evidence>
<evidence type="ECO:0000259" key="10">
    <source>
        <dbReference type="PROSITE" id="PS50928"/>
    </source>
</evidence>
<keyword evidence="4" id="KW-0997">Cell inner membrane</keyword>
<evidence type="ECO:0000256" key="3">
    <source>
        <dbReference type="ARBA" id="ARBA00022475"/>
    </source>
</evidence>
<dbReference type="PANTHER" id="PTHR43357:SF4">
    <property type="entry name" value="INNER MEMBRANE ABC TRANSPORTER PERMEASE PROTEIN YDCV"/>
    <property type="match status" value="1"/>
</dbReference>
<comment type="similarity">
    <text evidence="8">Belongs to the binding-protein-dependent transport system permease family.</text>
</comment>
<gene>
    <name evidence="11" type="ORF">I0C86_29970</name>
</gene>
<proteinExistence type="inferred from homology"/>
<comment type="subcellular location">
    <subcellularLocation>
        <location evidence="1">Cell inner membrane</location>
        <topology evidence="1">Multi-pass membrane protein</topology>
    </subcellularLocation>
    <subcellularLocation>
        <location evidence="8">Cell membrane</location>
        <topology evidence="8">Multi-pass membrane protein</topology>
    </subcellularLocation>
</comment>
<dbReference type="SUPFAM" id="SSF161098">
    <property type="entry name" value="MetI-like"/>
    <property type="match status" value="2"/>
</dbReference>
<sequence>MGGAPVTAATTTAPEPPRTGSPRSGDPAPGRRRSRFTDRLLGGAGGGWFPYLLVLPLVVVLWGYVVQPMLATFAQSGDGDGIANYTSFLSSAGVARSSLLTSLGISAASVLLCGIVGVAMAFLLKRFAFPGRRLIEAIILVPAALPPLIGAISFQLLYSETGILPRGLQQLFGTESPVLPFDGIAGVLVVHTFTMYPFFYLAASAALAGMDPSVEEAAYNLGAGRVRVWRTVLLPMLTPALVSASLLVFMTSLASYTAPLLFGVDRTMTMQIYINRTNGDLPMASTYASVLGVVSVLFLLGMRWYEGRRSYRSQSKGVSAHRREISNPVGRWLALVGSLLATVVLLAPVATIAVVAFSVDGSWTTEVLPTEYTMENFVAIFAEPQAFQPIVNSLQMSLLATVGCVVFGVLIAYAVRRLTFVGRGLLDVAVMLAWALPGTVVAINLIAAFSTGNAFSLGQVLIGTFWIMPLAYFVRFLPLVFRSSSAALAQLDPSLEEAARNLGASWWRAFGTVTLRLMLPGVLAGALLAFVHGVGEFVASVLIYTSSTAPISVAINNRMYSFEIGTAAAYGMLQVALIFVVMVVSGRLQGGGRAVREATRWTN</sequence>
<feature type="domain" description="ABC transmembrane type-1" evidence="10">
    <location>
        <begin position="99"/>
        <end position="302"/>
    </location>
</feature>
<protein>
    <submittedName>
        <fullName evidence="11">Iron ABC transporter permease</fullName>
    </submittedName>
</protein>
<dbReference type="Proteomes" id="UP000638560">
    <property type="component" value="Unassembled WGS sequence"/>
</dbReference>
<feature type="transmembrane region" description="Helical" evidence="8">
    <location>
        <begin position="40"/>
        <end position="65"/>
    </location>
</feature>
<name>A0ABS0H3W8_9ACTN</name>
<dbReference type="PANTHER" id="PTHR43357">
    <property type="entry name" value="INNER MEMBRANE ABC TRANSPORTER PERMEASE PROTEIN YDCV"/>
    <property type="match status" value="1"/>
</dbReference>
<keyword evidence="12" id="KW-1185">Reference proteome</keyword>
<feature type="transmembrane region" description="Helical" evidence="8">
    <location>
        <begin position="99"/>
        <end position="122"/>
    </location>
</feature>
<keyword evidence="2 8" id="KW-0813">Transport</keyword>
<feature type="transmembrane region" description="Helical" evidence="8">
    <location>
        <begin position="394"/>
        <end position="413"/>
    </location>
</feature>